<keyword evidence="5" id="KW-0472">Membrane</keyword>
<dbReference type="InterPro" id="IPR051310">
    <property type="entry name" value="MCP_chemotaxis"/>
</dbReference>
<dbReference type="EMBL" id="CP157484">
    <property type="protein sequence ID" value="XBO41363.1"/>
    <property type="molecule type" value="Genomic_DNA"/>
</dbReference>
<dbReference type="AlphaFoldDB" id="A0AAU7JM32"/>
<dbReference type="PROSITE" id="PS51257">
    <property type="entry name" value="PROKAR_LIPOPROTEIN"/>
    <property type="match status" value="1"/>
</dbReference>
<evidence type="ECO:0000256" key="4">
    <source>
        <dbReference type="PROSITE-ProRule" id="PRU00284"/>
    </source>
</evidence>
<evidence type="ECO:0000256" key="2">
    <source>
        <dbReference type="ARBA" id="ARBA00022481"/>
    </source>
</evidence>
<feature type="domain" description="Methyl-accepting transducer" evidence="6">
    <location>
        <begin position="422"/>
        <end position="651"/>
    </location>
</feature>
<sequence length="690" mass="72797">MLRISRVFGLLIAATVLSCGALIYSLVIAGSASDAIRDANSRKYQSYLLADELRQSSDDLTRLGRTYVVTGDASFKQQYMDILDIRDGKKPRPRDYHRVYWDFVAAGIAQPRPAGAAAPLLDLMKQTGFTEAEFAKLQQAKANSDGLVGLEVEAMSLVEGKRSGGKATPADEAKARELLHSPLYHQYKAKIMTPVDEFFALLEHRTQAEVEAAAAASDKAQTMARLSAGVLALLVLVSGAFVAIRVLGGLDGLAASMKGIVEGDLSVQVKGAGRTDEIGDMAGHLQVFKENAQRMRKLEAGERAARDRQDSELKAARSAALGKIMQDVGSVVSAAADGDFTARIAVNEVDADLRELVLGINRINQTVDEATSDFVQALTAISAGDLTRSIDTAYRGRFEELKDAVNATVTQLADTVMVIQRSASEVTAAAGEINSGAKDLSARTEDQASSLEETAATTEQLAASVKASAASARHAAEMAREATDVASTGGRIVRDAVDAMGRIEDASRKISDISSVIDDIAFQTNLLALNAAVEAARAGEAGKGFAVVASEVRTLAQRSSEAAKDINALIASTSQEVTQGVEMVRSAGAALEQIVGASEKVSATVNEISAATAEQANGIDEMSQAVATLDQTTQQNAALAEESSASADSLLTEIRNLNDVVAVFRTGRPAVRAADDARRPGAPVRRRRAA</sequence>
<dbReference type="GO" id="GO:0006935">
    <property type="term" value="P:chemotaxis"/>
    <property type="evidence" value="ECO:0007669"/>
    <property type="project" value="TreeGrafter"/>
</dbReference>
<evidence type="ECO:0000256" key="5">
    <source>
        <dbReference type="SAM" id="Phobius"/>
    </source>
</evidence>
<dbReference type="InterPro" id="IPR004089">
    <property type="entry name" value="MCPsignal_dom"/>
</dbReference>
<dbReference type="PANTHER" id="PTHR43531:SF14">
    <property type="entry name" value="METHYL-ACCEPTING CHEMOTAXIS PROTEIN I-RELATED"/>
    <property type="match status" value="1"/>
</dbReference>
<feature type="domain" description="HAMP" evidence="7">
    <location>
        <begin position="365"/>
        <end position="417"/>
    </location>
</feature>
<dbReference type="GO" id="GO:0005886">
    <property type="term" value="C:plasma membrane"/>
    <property type="evidence" value="ECO:0007669"/>
    <property type="project" value="TreeGrafter"/>
</dbReference>
<keyword evidence="2" id="KW-0488">Methylation</keyword>
<dbReference type="SMART" id="SM00304">
    <property type="entry name" value="HAMP"/>
    <property type="match status" value="2"/>
</dbReference>
<evidence type="ECO:0000313" key="8">
    <source>
        <dbReference type="EMBL" id="XBO41363.1"/>
    </source>
</evidence>
<comment type="similarity">
    <text evidence="3">Belongs to the methyl-accepting chemotaxis (MCP) protein family.</text>
</comment>
<name>A0AAU7JM32_9HYPH</name>
<feature type="transmembrane region" description="Helical" evidence="5">
    <location>
        <begin position="226"/>
        <end position="248"/>
    </location>
</feature>
<dbReference type="Pfam" id="PF00672">
    <property type="entry name" value="HAMP"/>
    <property type="match status" value="1"/>
</dbReference>
<comment type="subcellular location">
    <subcellularLocation>
        <location evidence="1">Membrane</location>
    </subcellularLocation>
</comment>
<evidence type="ECO:0000256" key="1">
    <source>
        <dbReference type="ARBA" id="ARBA00004370"/>
    </source>
</evidence>
<dbReference type="Pfam" id="PF00015">
    <property type="entry name" value="MCPsignal"/>
    <property type="match status" value="1"/>
</dbReference>
<feature type="domain" description="HAMP" evidence="7">
    <location>
        <begin position="244"/>
        <end position="297"/>
    </location>
</feature>
<accession>A0AAU7JM32</accession>
<dbReference type="SUPFAM" id="SSF58104">
    <property type="entry name" value="Methyl-accepting chemotaxis protein (MCP) signaling domain"/>
    <property type="match status" value="1"/>
</dbReference>
<evidence type="ECO:0000259" key="6">
    <source>
        <dbReference type="PROSITE" id="PS50111"/>
    </source>
</evidence>
<proteinExistence type="inferred from homology"/>
<dbReference type="CDD" id="cd11386">
    <property type="entry name" value="MCP_signal"/>
    <property type="match status" value="1"/>
</dbReference>
<dbReference type="PROSITE" id="PS50111">
    <property type="entry name" value="CHEMOTAXIS_TRANSDUC_2"/>
    <property type="match status" value="1"/>
</dbReference>
<dbReference type="GO" id="GO:0007165">
    <property type="term" value="P:signal transduction"/>
    <property type="evidence" value="ECO:0007669"/>
    <property type="project" value="UniProtKB-KW"/>
</dbReference>
<dbReference type="Pfam" id="PF18947">
    <property type="entry name" value="HAMP_2"/>
    <property type="match status" value="1"/>
</dbReference>
<dbReference type="Gene3D" id="6.10.340.10">
    <property type="match status" value="1"/>
</dbReference>
<dbReference type="SUPFAM" id="SSF158472">
    <property type="entry name" value="HAMP domain-like"/>
    <property type="match status" value="1"/>
</dbReference>
<keyword evidence="5" id="KW-0812">Transmembrane</keyword>
<dbReference type="FunFam" id="1.10.287.950:FF:000001">
    <property type="entry name" value="Methyl-accepting chemotaxis sensory transducer"/>
    <property type="match status" value="1"/>
</dbReference>
<organism evidence="8">
    <name type="scientific">Alsobacter sp. KACC 23698</name>
    <dbReference type="NCBI Taxonomy" id="3149229"/>
    <lineage>
        <taxon>Bacteria</taxon>
        <taxon>Pseudomonadati</taxon>
        <taxon>Pseudomonadota</taxon>
        <taxon>Alphaproteobacteria</taxon>
        <taxon>Hyphomicrobiales</taxon>
        <taxon>Alsobacteraceae</taxon>
        <taxon>Alsobacter</taxon>
    </lineage>
</organism>
<dbReference type="Gene3D" id="1.10.287.950">
    <property type="entry name" value="Methyl-accepting chemotaxis protein"/>
    <property type="match status" value="1"/>
</dbReference>
<dbReference type="InterPro" id="IPR003660">
    <property type="entry name" value="HAMP_dom"/>
</dbReference>
<keyword evidence="4" id="KW-0807">Transducer</keyword>
<dbReference type="PROSITE" id="PS50885">
    <property type="entry name" value="HAMP"/>
    <property type="match status" value="2"/>
</dbReference>
<keyword evidence="5" id="KW-1133">Transmembrane helix</keyword>
<evidence type="ECO:0000259" key="7">
    <source>
        <dbReference type="PROSITE" id="PS50885"/>
    </source>
</evidence>
<dbReference type="GO" id="GO:0004888">
    <property type="term" value="F:transmembrane signaling receptor activity"/>
    <property type="evidence" value="ECO:0007669"/>
    <property type="project" value="TreeGrafter"/>
</dbReference>
<gene>
    <name evidence="8" type="ORF">ABEG18_11585</name>
</gene>
<protein>
    <submittedName>
        <fullName evidence="8">Methyl-accepting chemotaxis protein</fullName>
    </submittedName>
</protein>
<reference evidence="8" key="1">
    <citation type="submission" date="2024-05" db="EMBL/GenBank/DDBJ databases">
        <authorList>
            <person name="Kim S."/>
            <person name="Heo J."/>
            <person name="Choi H."/>
            <person name="Choi Y."/>
            <person name="Kwon S.-W."/>
            <person name="Kim Y."/>
        </authorList>
    </citation>
    <scope>NUCLEOTIDE SEQUENCE</scope>
    <source>
        <strain evidence="8">KACC 23698</strain>
    </source>
</reference>
<dbReference type="SMART" id="SM00283">
    <property type="entry name" value="MA"/>
    <property type="match status" value="1"/>
</dbReference>
<evidence type="ECO:0000256" key="3">
    <source>
        <dbReference type="ARBA" id="ARBA00029447"/>
    </source>
</evidence>
<dbReference type="RefSeq" id="WP_406858216.1">
    <property type="nucleotide sequence ID" value="NZ_CP157484.1"/>
</dbReference>
<dbReference type="PANTHER" id="PTHR43531">
    <property type="entry name" value="PROTEIN ICFG"/>
    <property type="match status" value="1"/>
</dbReference>